<dbReference type="PANTHER" id="PTHR40055">
    <property type="entry name" value="TRANSCRIPTIONAL REGULATOR YGIV-RELATED"/>
    <property type="match status" value="1"/>
</dbReference>
<dbReference type="Proteomes" id="UP000479938">
    <property type="component" value="Unassembled WGS sequence"/>
</dbReference>
<dbReference type="GO" id="GO:0003700">
    <property type="term" value="F:DNA-binding transcription factor activity"/>
    <property type="evidence" value="ECO:0007669"/>
    <property type="project" value="InterPro"/>
</dbReference>
<name>A0A6J4GMK9_9FLAO</name>
<evidence type="ECO:0000256" key="3">
    <source>
        <dbReference type="ARBA" id="ARBA00023163"/>
    </source>
</evidence>
<keyword evidence="3" id="KW-0804">Transcription</keyword>
<dbReference type="PROSITE" id="PS01124">
    <property type="entry name" value="HTH_ARAC_FAMILY_2"/>
    <property type="match status" value="1"/>
</dbReference>
<dbReference type="Pfam" id="PF06445">
    <property type="entry name" value="GyrI-like"/>
    <property type="match status" value="1"/>
</dbReference>
<keyword evidence="6" id="KW-1185">Reference proteome</keyword>
<dbReference type="AlphaFoldDB" id="A0A6J4GMK9"/>
<feature type="domain" description="HTH araC/xylS-type" evidence="4">
    <location>
        <begin position="10"/>
        <end position="108"/>
    </location>
</feature>
<dbReference type="RefSeq" id="WP_173971521.1">
    <property type="nucleotide sequence ID" value="NZ_CADCSU010000107.1"/>
</dbReference>
<organism evidence="5 6">
    <name type="scientific">Flavobacterium bizetiae</name>
    <dbReference type="NCBI Taxonomy" id="2704140"/>
    <lineage>
        <taxon>Bacteria</taxon>
        <taxon>Pseudomonadati</taxon>
        <taxon>Bacteroidota</taxon>
        <taxon>Flavobacteriia</taxon>
        <taxon>Flavobacteriales</taxon>
        <taxon>Flavobacteriaceae</taxon>
        <taxon>Flavobacterium</taxon>
    </lineage>
</organism>
<keyword evidence="2" id="KW-0238">DNA-binding</keyword>
<dbReference type="EMBL" id="CADCSU010000107">
    <property type="protein sequence ID" value="CAA9200106.1"/>
    <property type="molecule type" value="Genomic_DNA"/>
</dbReference>
<gene>
    <name evidence="5" type="primary">rhaS_8</name>
    <name evidence="5" type="ORF">FLA105534_02974</name>
</gene>
<keyword evidence="1" id="KW-0805">Transcription regulation</keyword>
<dbReference type="InterPro" id="IPR011256">
    <property type="entry name" value="Reg_factor_effector_dom_sf"/>
</dbReference>
<dbReference type="PRINTS" id="PR00032">
    <property type="entry name" value="HTHARAC"/>
</dbReference>
<dbReference type="SUPFAM" id="SSF55136">
    <property type="entry name" value="Probable bacterial effector-binding domain"/>
    <property type="match status" value="1"/>
</dbReference>
<dbReference type="Gene3D" id="3.20.80.10">
    <property type="entry name" value="Regulatory factor, effector binding domain"/>
    <property type="match status" value="1"/>
</dbReference>
<accession>A0A6J4GMK9</accession>
<dbReference type="InterPro" id="IPR009057">
    <property type="entry name" value="Homeodomain-like_sf"/>
</dbReference>
<evidence type="ECO:0000256" key="2">
    <source>
        <dbReference type="ARBA" id="ARBA00023125"/>
    </source>
</evidence>
<dbReference type="InterPro" id="IPR029442">
    <property type="entry name" value="GyrI-like"/>
</dbReference>
<evidence type="ECO:0000256" key="1">
    <source>
        <dbReference type="ARBA" id="ARBA00023015"/>
    </source>
</evidence>
<dbReference type="InterPro" id="IPR018060">
    <property type="entry name" value="HTH_AraC"/>
</dbReference>
<evidence type="ECO:0000313" key="5">
    <source>
        <dbReference type="EMBL" id="CAA9200106.1"/>
    </source>
</evidence>
<dbReference type="InterPro" id="IPR010499">
    <property type="entry name" value="AraC_E-bd"/>
</dbReference>
<dbReference type="SUPFAM" id="SSF46689">
    <property type="entry name" value="Homeodomain-like"/>
    <property type="match status" value="1"/>
</dbReference>
<evidence type="ECO:0000313" key="6">
    <source>
        <dbReference type="Proteomes" id="UP000479938"/>
    </source>
</evidence>
<dbReference type="InterPro" id="IPR020449">
    <property type="entry name" value="Tscrpt_reg_AraC-type_HTH"/>
</dbReference>
<dbReference type="Gene3D" id="1.10.10.60">
    <property type="entry name" value="Homeodomain-like"/>
    <property type="match status" value="2"/>
</dbReference>
<sequence>MSDFNLKRIYNTRNFIEMNYNQIISINSLEDISSYSYRNLQRVFYSLFKETIGAYQTRLKVENGYKKLLYSNAQISDIALEVGFADVQSFSKTFKKHFNCSPSVARNQKEALLNDIHPQETISSNLKPEILFIPEITAYYSSCKTSYINPEIEDLWDALLENEITTISDFFGIITDDLVITEKSKCTYEACIVTETVIKNLPSKKLFGGKYARFLHYGSYETLEDTYQQIFGAWFLNNDIEISHLPVIEQYIKNDSNCSTSADYLTAILFLLFNLSILDNYAIML</sequence>
<dbReference type="SMART" id="SM00342">
    <property type="entry name" value="HTH_ARAC"/>
    <property type="match status" value="1"/>
</dbReference>
<dbReference type="GO" id="GO:0043565">
    <property type="term" value="F:sequence-specific DNA binding"/>
    <property type="evidence" value="ECO:0007669"/>
    <property type="project" value="InterPro"/>
</dbReference>
<dbReference type="SMART" id="SM00871">
    <property type="entry name" value="AraC_E_bind"/>
    <property type="match status" value="1"/>
</dbReference>
<evidence type="ECO:0000259" key="4">
    <source>
        <dbReference type="PROSITE" id="PS01124"/>
    </source>
</evidence>
<dbReference type="PANTHER" id="PTHR40055:SF1">
    <property type="entry name" value="TRANSCRIPTIONAL REGULATOR YGIV-RELATED"/>
    <property type="match status" value="1"/>
</dbReference>
<dbReference type="Pfam" id="PF12833">
    <property type="entry name" value="HTH_18"/>
    <property type="match status" value="1"/>
</dbReference>
<protein>
    <submittedName>
        <fullName evidence="5">HTH-type transcriptional activator RhaS</fullName>
    </submittedName>
</protein>
<reference evidence="5 6" key="1">
    <citation type="submission" date="2020-02" db="EMBL/GenBank/DDBJ databases">
        <authorList>
            <person name="Criscuolo A."/>
        </authorList>
    </citation>
    <scope>NUCLEOTIDE SEQUENCE [LARGE SCALE GENOMIC DNA]</scope>
    <source>
        <strain evidence="5">CIP105534</strain>
    </source>
</reference>
<dbReference type="InterPro" id="IPR050908">
    <property type="entry name" value="SmbC-like"/>
</dbReference>
<proteinExistence type="predicted"/>